<keyword evidence="1" id="KW-1133">Transmembrane helix</keyword>
<evidence type="ECO:0000313" key="3">
    <source>
        <dbReference type="EMBL" id="GCD95871.1"/>
    </source>
</evidence>
<name>A0A401YMQ1_9ACTN</name>
<dbReference type="AlphaFoldDB" id="A0A401YMQ1"/>
<feature type="domain" description="DUF58" evidence="2">
    <location>
        <begin position="192"/>
        <end position="272"/>
    </location>
</feature>
<feature type="transmembrane region" description="Helical" evidence="1">
    <location>
        <begin position="7"/>
        <end position="24"/>
    </location>
</feature>
<comment type="caution">
    <text evidence="3">The sequence shown here is derived from an EMBL/GenBank/DDBJ whole genome shotgun (WGS) entry which is preliminary data.</text>
</comment>
<dbReference type="EMBL" id="BIFH01000019">
    <property type="protein sequence ID" value="GCD95871.1"/>
    <property type="molecule type" value="Genomic_DNA"/>
</dbReference>
<organism evidence="3 4">
    <name type="scientific">Embleya hyalina</name>
    <dbReference type="NCBI Taxonomy" id="516124"/>
    <lineage>
        <taxon>Bacteria</taxon>
        <taxon>Bacillati</taxon>
        <taxon>Actinomycetota</taxon>
        <taxon>Actinomycetes</taxon>
        <taxon>Kitasatosporales</taxon>
        <taxon>Streptomycetaceae</taxon>
        <taxon>Embleya</taxon>
    </lineage>
</organism>
<feature type="transmembrane region" description="Helical" evidence="1">
    <location>
        <begin position="30"/>
        <end position="50"/>
    </location>
</feature>
<dbReference type="Proteomes" id="UP000286931">
    <property type="component" value="Unassembled WGS sequence"/>
</dbReference>
<protein>
    <recommendedName>
        <fullName evidence="2">DUF58 domain-containing protein</fullName>
    </recommendedName>
</protein>
<keyword evidence="1" id="KW-0472">Membrane</keyword>
<dbReference type="InterPro" id="IPR002881">
    <property type="entry name" value="DUF58"/>
</dbReference>
<gene>
    <name evidence="3" type="ORF">EHYA_03555</name>
</gene>
<dbReference type="OrthoDB" id="9812729at2"/>
<evidence type="ECO:0000313" key="4">
    <source>
        <dbReference type="Proteomes" id="UP000286931"/>
    </source>
</evidence>
<proteinExistence type="predicted"/>
<reference evidence="3 4" key="1">
    <citation type="submission" date="2018-12" db="EMBL/GenBank/DDBJ databases">
        <title>Draft genome sequence of Embleya hyalina NBRC 13850T.</title>
        <authorList>
            <person name="Komaki H."/>
            <person name="Hosoyama A."/>
            <person name="Kimura A."/>
            <person name="Ichikawa N."/>
            <person name="Tamura T."/>
        </authorList>
    </citation>
    <scope>NUCLEOTIDE SEQUENCE [LARGE SCALE GENOMIC DNA]</scope>
    <source>
        <strain evidence="3 4">NBRC 13850</strain>
    </source>
</reference>
<dbReference type="RefSeq" id="WP_126637976.1">
    <property type="nucleotide sequence ID" value="NZ_BIFH01000019.1"/>
</dbReference>
<keyword evidence="1" id="KW-0812">Transmembrane</keyword>
<sequence length="387" mass="41300">MTYVGKITAVLVVLFVAVGSWVGAPELIMLAEVALLGLLGALLLVSTTLYRRPRIDWELQSTAVETGEAVTVEMTVRNPGRLRSPPLTAQLRGLPSGPMSIRLPATPRRSEERVVAALPTDRRGRFVVEPPTLLIGDPLGLLRTVRRSGRSSVLWVHPRVQFLNTALRGTSAEGTDVAASSMRQGGSVFHSLRTYQDGDDRRSIDWGATLRTGGLGPLIVRHFVESEQSGRLVVLDTGPAVPPGALFEEAVQVAASLSVAAIRAHGYVSLCTTGPVESSGDQDIDTPPRASSILDRLAVVGPGTDGGGLERLPALIARHHPDVLLVVTGGKSPGPPTHVVRAWSDRRSCLIVKMGDHSRPSIHHTGSMTVCRARTAREFAALWNGPA</sequence>
<dbReference type="Pfam" id="PF01882">
    <property type="entry name" value="DUF58"/>
    <property type="match status" value="1"/>
</dbReference>
<evidence type="ECO:0000256" key="1">
    <source>
        <dbReference type="SAM" id="Phobius"/>
    </source>
</evidence>
<accession>A0A401YMQ1</accession>
<evidence type="ECO:0000259" key="2">
    <source>
        <dbReference type="Pfam" id="PF01882"/>
    </source>
</evidence>
<keyword evidence="4" id="KW-1185">Reference proteome</keyword>
<dbReference type="PANTHER" id="PTHR34351">
    <property type="entry name" value="SLR1927 PROTEIN-RELATED"/>
    <property type="match status" value="1"/>
</dbReference>
<dbReference type="PANTHER" id="PTHR34351:SF1">
    <property type="entry name" value="SLR1927 PROTEIN"/>
    <property type="match status" value="1"/>
</dbReference>